<evidence type="ECO:0000313" key="4">
    <source>
        <dbReference type="Proteomes" id="UP000439022"/>
    </source>
</evidence>
<feature type="domain" description="DUF7845" evidence="2">
    <location>
        <begin position="146"/>
        <end position="487"/>
    </location>
</feature>
<accession>A0A6A8GCK6</accession>
<organism evidence="3 4">
    <name type="scientific">Haloferax litoreum</name>
    <dbReference type="NCBI Taxonomy" id="2666140"/>
    <lineage>
        <taxon>Archaea</taxon>
        <taxon>Methanobacteriati</taxon>
        <taxon>Methanobacteriota</taxon>
        <taxon>Stenosarchaea group</taxon>
        <taxon>Halobacteria</taxon>
        <taxon>Halobacteriales</taxon>
        <taxon>Haloferacaceae</taxon>
        <taxon>Haloferax</taxon>
    </lineage>
</organism>
<protein>
    <submittedName>
        <fullName evidence="3">Lrp/AsnC family transcriptional regulator</fullName>
    </submittedName>
</protein>
<dbReference type="Pfam" id="PF25227">
    <property type="entry name" value="DUF7845"/>
    <property type="match status" value="1"/>
</dbReference>
<comment type="caution">
    <text evidence="3">The sequence shown here is derived from an EMBL/GenBank/DDBJ whole genome shotgun (WGS) entry which is preliminary data.</text>
</comment>
<evidence type="ECO:0000313" key="3">
    <source>
        <dbReference type="EMBL" id="MRX20456.1"/>
    </source>
</evidence>
<keyword evidence="4" id="KW-1185">Reference proteome</keyword>
<evidence type="ECO:0000259" key="2">
    <source>
        <dbReference type="Pfam" id="PF25227"/>
    </source>
</evidence>
<sequence length="709" mass="81143">MSDDSTGEVVAEFSALEDAEVVTSDSDDTVGSSVETDYEPGSTVDDSEEEPEFELPEFVAACRYCQTTFETEENALDHEWNCDLEPTGECRFCGDTHIRKDDREDHFYSCSEAEMHERRQKRGVRARSMRGQDARTTASGLRKFLLPQAHEFSAYLKWDDSLSTYFGLVSLYKMHDFEEHGRLRAGLEHNGEEWNIEFGYADNPGLAVPGEDTDLGPYDWRLEDVPEFTIHVYPDAYESYTDAKDDNRKRAYFRVRPRWPGVYSKSGKSVPNPHDILGVDVETRGSYFEFTEYPSLLYHALDELGDRQEAFNWNSYTEINAELCHPEKLHRSSNITDAELYVRGKKGETGKVFAIDGTLHRISLILGRERSGYAKTVRDDRKCKGFYHTATICSMRASEVVGDHKLPKEFKHYHVKHPDAVEGTELENPKIGVSYQNSLHDDVLRFKDVDRLHNELEEGLLNVLKWSDMPVTPDHQKYVEDDYFKVEGEARMVKIIDNPLPRIAQQQDEEVRLFATAGNLYETDVAIVDELVTDGGNWSPAELADAIGVTLDTAYKSLKRLGDLVIREYGHVELASKHIANGLVEHIESARRTVEATLEETAEDIIRADTYGESDDPWSHWLRHWVRNRKDGEYNERLELAPQKSRSEIKRLIRSGVNAWAQVTGNNQADFAHEFEVEATDLDTSRRHVFKFIDLKNLIGTRSVVKLAR</sequence>
<dbReference type="Proteomes" id="UP000439022">
    <property type="component" value="Unassembled WGS sequence"/>
</dbReference>
<dbReference type="EMBL" id="WKJO01000001">
    <property type="protein sequence ID" value="MRX20456.1"/>
    <property type="molecule type" value="Genomic_DNA"/>
</dbReference>
<reference evidence="3 4" key="1">
    <citation type="submission" date="2019-11" db="EMBL/GenBank/DDBJ databases">
        <title>Whole genome sequence of Haloferax sp. MBLA0076.</title>
        <authorList>
            <person name="Seo M.-J."/>
            <person name="Cho E.-S."/>
        </authorList>
    </citation>
    <scope>NUCLEOTIDE SEQUENCE [LARGE SCALE GENOMIC DNA]</scope>
    <source>
        <strain evidence="3 4">MBLA0076</strain>
    </source>
</reference>
<evidence type="ECO:0000256" key="1">
    <source>
        <dbReference type="SAM" id="MobiDB-lite"/>
    </source>
</evidence>
<proteinExistence type="predicted"/>
<feature type="region of interest" description="Disordered" evidence="1">
    <location>
        <begin position="1"/>
        <end position="52"/>
    </location>
</feature>
<name>A0A6A8GCK6_9EURY</name>
<dbReference type="AlphaFoldDB" id="A0A6A8GCK6"/>
<gene>
    <name evidence="3" type="ORF">GJR96_00590</name>
</gene>
<dbReference type="InterPro" id="IPR057167">
    <property type="entry name" value="DUF7845"/>
</dbReference>
<feature type="compositionally biased region" description="Acidic residues" evidence="1">
    <location>
        <begin position="15"/>
        <end position="28"/>
    </location>
</feature>